<accession>A0AAE2CU73</accession>
<name>A0AAE2CU73_9LAMI</name>
<organism evidence="1 2">
    <name type="scientific">Sesamum alatum</name>
    <dbReference type="NCBI Taxonomy" id="300844"/>
    <lineage>
        <taxon>Eukaryota</taxon>
        <taxon>Viridiplantae</taxon>
        <taxon>Streptophyta</taxon>
        <taxon>Embryophyta</taxon>
        <taxon>Tracheophyta</taxon>
        <taxon>Spermatophyta</taxon>
        <taxon>Magnoliopsida</taxon>
        <taxon>eudicotyledons</taxon>
        <taxon>Gunneridae</taxon>
        <taxon>Pentapetalae</taxon>
        <taxon>asterids</taxon>
        <taxon>lamiids</taxon>
        <taxon>Lamiales</taxon>
        <taxon>Pedaliaceae</taxon>
        <taxon>Sesamum</taxon>
    </lineage>
</organism>
<evidence type="ECO:0000313" key="1">
    <source>
        <dbReference type="EMBL" id="KAK4434751.1"/>
    </source>
</evidence>
<comment type="caution">
    <text evidence="1">The sequence shown here is derived from an EMBL/GenBank/DDBJ whole genome shotgun (WGS) entry which is preliminary data.</text>
</comment>
<gene>
    <name evidence="1" type="ORF">Salat_0638000</name>
</gene>
<dbReference type="Proteomes" id="UP001293254">
    <property type="component" value="Unassembled WGS sequence"/>
</dbReference>
<proteinExistence type="predicted"/>
<sequence length="119" mass="13003">MAAVTSSSPIGFKEIYGLSCSSSSQLSGRNRSQLRRQWERRIALVCPCGFSLSCFGFQLFPDMSRSRYQHSLNRALPPPPTWVDGDLALLRHGATSSCRNLARGVATRGRDLGCSPLGL</sequence>
<reference evidence="1" key="1">
    <citation type="submission" date="2020-06" db="EMBL/GenBank/DDBJ databases">
        <authorList>
            <person name="Li T."/>
            <person name="Hu X."/>
            <person name="Zhang T."/>
            <person name="Song X."/>
            <person name="Zhang H."/>
            <person name="Dai N."/>
            <person name="Sheng W."/>
            <person name="Hou X."/>
            <person name="Wei L."/>
        </authorList>
    </citation>
    <scope>NUCLEOTIDE SEQUENCE</scope>
    <source>
        <strain evidence="1">3651</strain>
        <tissue evidence="1">Leaf</tissue>
    </source>
</reference>
<evidence type="ECO:0000313" key="2">
    <source>
        <dbReference type="Proteomes" id="UP001293254"/>
    </source>
</evidence>
<keyword evidence="2" id="KW-1185">Reference proteome</keyword>
<reference evidence="1" key="2">
    <citation type="journal article" date="2024" name="Plant">
        <title>Genomic evolution and insights into agronomic trait innovations of Sesamum species.</title>
        <authorList>
            <person name="Miao H."/>
            <person name="Wang L."/>
            <person name="Qu L."/>
            <person name="Liu H."/>
            <person name="Sun Y."/>
            <person name="Le M."/>
            <person name="Wang Q."/>
            <person name="Wei S."/>
            <person name="Zheng Y."/>
            <person name="Lin W."/>
            <person name="Duan Y."/>
            <person name="Cao H."/>
            <person name="Xiong S."/>
            <person name="Wang X."/>
            <person name="Wei L."/>
            <person name="Li C."/>
            <person name="Ma Q."/>
            <person name="Ju M."/>
            <person name="Zhao R."/>
            <person name="Li G."/>
            <person name="Mu C."/>
            <person name="Tian Q."/>
            <person name="Mei H."/>
            <person name="Zhang T."/>
            <person name="Gao T."/>
            <person name="Zhang H."/>
        </authorList>
    </citation>
    <scope>NUCLEOTIDE SEQUENCE</scope>
    <source>
        <strain evidence="1">3651</strain>
    </source>
</reference>
<protein>
    <submittedName>
        <fullName evidence="1">Uncharacterized protein</fullName>
    </submittedName>
</protein>
<dbReference type="EMBL" id="JACGWO010000002">
    <property type="protein sequence ID" value="KAK4434751.1"/>
    <property type="molecule type" value="Genomic_DNA"/>
</dbReference>
<dbReference type="AlphaFoldDB" id="A0AAE2CU73"/>